<gene>
    <name evidence="1" type="ORF">AMK59_7870</name>
</gene>
<accession>A0A0T6AYJ9</accession>
<protein>
    <submittedName>
        <fullName evidence="1">Uncharacterized protein</fullName>
    </submittedName>
</protein>
<reference evidence="1 2" key="1">
    <citation type="submission" date="2015-09" db="EMBL/GenBank/DDBJ databases">
        <title>Draft genome of the scarab beetle Oryctes borbonicus.</title>
        <authorList>
            <person name="Meyer J.M."/>
            <person name="Markov G.V."/>
            <person name="Baskaran P."/>
            <person name="Herrmann M."/>
            <person name="Sommer R.J."/>
            <person name="Roedelsperger C."/>
        </authorList>
    </citation>
    <scope>NUCLEOTIDE SEQUENCE [LARGE SCALE GENOMIC DNA]</scope>
    <source>
        <strain evidence="1">OB123</strain>
        <tissue evidence="1">Whole animal</tissue>
    </source>
</reference>
<keyword evidence="2" id="KW-1185">Reference proteome</keyword>
<sequence>MERLEEERIINAANECSNQLRKEDILNAMQEMIEQETKSFNQLSQMRSDAAHHILEQELQSNDNLALLLETQSLRQSELVAKIQQDSDLQKAAVCALLERGDARCWGLIQQVRLVEAQLAALTAIEMDRQKLKIDKQINDLSEKRANLSSLLMELLDQQNCRRIQLLSTIKILEEKDNTTEDFWLIQYQLLMDRMPSGIIESQKNMNPSLVEALLMAGVWHSIPFLLKWSNNES</sequence>
<comment type="caution">
    <text evidence="1">The sequence shown here is derived from an EMBL/GenBank/DDBJ whole genome shotgun (WGS) entry which is preliminary data.</text>
</comment>
<dbReference type="EMBL" id="LJIG01022564">
    <property type="protein sequence ID" value="KRT79902.1"/>
    <property type="molecule type" value="Genomic_DNA"/>
</dbReference>
<dbReference type="AlphaFoldDB" id="A0A0T6AYJ9"/>
<feature type="non-terminal residue" evidence="1">
    <location>
        <position position="234"/>
    </location>
</feature>
<proteinExistence type="predicted"/>
<dbReference type="Proteomes" id="UP000051574">
    <property type="component" value="Unassembled WGS sequence"/>
</dbReference>
<evidence type="ECO:0000313" key="2">
    <source>
        <dbReference type="Proteomes" id="UP000051574"/>
    </source>
</evidence>
<name>A0A0T6AYJ9_9SCAR</name>
<organism evidence="1 2">
    <name type="scientific">Oryctes borbonicus</name>
    <dbReference type="NCBI Taxonomy" id="1629725"/>
    <lineage>
        <taxon>Eukaryota</taxon>
        <taxon>Metazoa</taxon>
        <taxon>Ecdysozoa</taxon>
        <taxon>Arthropoda</taxon>
        <taxon>Hexapoda</taxon>
        <taxon>Insecta</taxon>
        <taxon>Pterygota</taxon>
        <taxon>Neoptera</taxon>
        <taxon>Endopterygota</taxon>
        <taxon>Coleoptera</taxon>
        <taxon>Polyphaga</taxon>
        <taxon>Scarabaeiformia</taxon>
        <taxon>Scarabaeidae</taxon>
        <taxon>Dynastinae</taxon>
        <taxon>Oryctes</taxon>
    </lineage>
</organism>
<evidence type="ECO:0000313" key="1">
    <source>
        <dbReference type="EMBL" id="KRT79902.1"/>
    </source>
</evidence>
<dbReference type="OrthoDB" id="1711136at2759"/>